<accession>A0A8T9T2H5</accession>
<name>A0A8T9T2H5_9BACT</name>
<evidence type="ECO:0000313" key="2">
    <source>
        <dbReference type="Proteomes" id="UP000829925"/>
    </source>
</evidence>
<sequence>MLPLDSLQWQYFNGGYHSNYDVSAPLKKLEAATAPEDIAAILDELWEELHHQGDIGMASCMAVPHLVRIGIEKQITDWRLIGLVATIDIQRHKSSINIPPEYQQAYFSSMQNINRLIGINQALQWDRSFACCALAAVAASKGNYDMAEVILEFEDEDLTEKFEEFLDQY</sequence>
<reference evidence="1 2" key="1">
    <citation type="submission" date="2022-04" db="EMBL/GenBank/DDBJ databases">
        <title>Hymenobacter sp. isolated from the air.</title>
        <authorList>
            <person name="Won M."/>
            <person name="Lee C.-M."/>
            <person name="Woen H.-Y."/>
            <person name="Kwon S.-W."/>
        </authorList>
    </citation>
    <scope>NUCLEOTIDE SEQUENCE [LARGE SCALE GENOMIC DNA]</scope>
    <source>
        <strain evidence="2">5413 J-13</strain>
    </source>
</reference>
<dbReference type="Proteomes" id="UP000829925">
    <property type="component" value="Chromosome"/>
</dbReference>
<dbReference type="RefSeq" id="WP_245096014.1">
    <property type="nucleotide sequence ID" value="NZ_CP095053.1"/>
</dbReference>
<gene>
    <name evidence="1" type="ORF">MUN82_06625</name>
</gene>
<organism evidence="1 2">
    <name type="scientific">Hymenobacter aerilatus</name>
    <dbReference type="NCBI Taxonomy" id="2932251"/>
    <lineage>
        <taxon>Bacteria</taxon>
        <taxon>Pseudomonadati</taxon>
        <taxon>Bacteroidota</taxon>
        <taxon>Cytophagia</taxon>
        <taxon>Cytophagales</taxon>
        <taxon>Hymenobacteraceae</taxon>
        <taxon>Hymenobacter</taxon>
    </lineage>
</organism>
<dbReference type="AlphaFoldDB" id="A0A8T9T2H5"/>
<keyword evidence="2" id="KW-1185">Reference proteome</keyword>
<protein>
    <submittedName>
        <fullName evidence="1">Uncharacterized protein</fullName>
    </submittedName>
</protein>
<dbReference type="EMBL" id="CP095053">
    <property type="protein sequence ID" value="UOR06770.1"/>
    <property type="molecule type" value="Genomic_DNA"/>
</dbReference>
<evidence type="ECO:0000313" key="1">
    <source>
        <dbReference type="EMBL" id="UOR06770.1"/>
    </source>
</evidence>
<proteinExistence type="predicted"/>
<dbReference type="KEGG" id="haei:MUN82_06625"/>